<dbReference type="GO" id="GO:0005507">
    <property type="term" value="F:copper ion binding"/>
    <property type="evidence" value="ECO:0007669"/>
    <property type="project" value="InterPro"/>
</dbReference>
<evidence type="ECO:0000256" key="1">
    <source>
        <dbReference type="ARBA" id="ARBA00010609"/>
    </source>
</evidence>
<dbReference type="Gene3D" id="2.60.40.420">
    <property type="entry name" value="Cupredoxins - blue copper proteins"/>
    <property type="match status" value="2"/>
</dbReference>
<evidence type="ECO:0000313" key="5">
    <source>
        <dbReference type="EMBL" id="KAE8100326.1"/>
    </source>
</evidence>
<evidence type="ECO:0000313" key="6">
    <source>
        <dbReference type="Proteomes" id="UP000327013"/>
    </source>
</evidence>
<sequence length="224" mass="24309">MNEEMFFGIAEHTITVVGQDGAYTTPITMDYIMITPGQTMDVLLTANQASGYYYMNATPFADSGAPYDTTNTSDILVTPGQTFGIRDEASEYEYPTVGNKAPMIDYAVEVELVFQGTNIGNAENHPMHLHGYSFYLVGKGPGNWDTDNSTNYNLGDPPLVNTIGVPKNGWAAIRFKADNPVGGLSGVIIVQNGEGSDESILPPPLISPIVRSFRKLVLQPSMLF</sequence>
<dbReference type="AlphaFoldDB" id="A0A5N6RPR5"/>
<accession>A0A5N6RPR5</accession>
<name>A0A5N6RPR5_9ROSI</name>
<keyword evidence="6" id="KW-1185">Reference proteome</keyword>
<evidence type="ECO:0000256" key="2">
    <source>
        <dbReference type="ARBA" id="ARBA00023180"/>
    </source>
</evidence>
<keyword evidence="2" id="KW-0325">Glycoprotein</keyword>
<dbReference type="InterPro" id="IPR011706">
    <property type="entry name" value="Cu-oxidase_C"/>
</dbReference>
<dbReference type="EMBL" id="CM017327">
    <property type="protein sequence ID" value="KAE8100326.1"/>
    <property type="molecule type" value="Genomic_DNA"/>
</dbReference>
<comment type="similarity">
    <text evidence="1">Belongs to the multicopper oxidase family.</text>
</comment>
<evidence type="ECO:0000259" key="3">
    <source>
        <dbReference type="Pfam" id="PF00394"/>
    </source>
</evidence>
<dbReference type="PANTHER" id="PTHR11709:SF475">
    <property type="entry name" value="LACCASE"/>
    <property type="match status" value="1"/>
</dbReference>
<dbReference type="Pfam" id="PF07731">
    <property type="entry name" value="Cu-oxidase_2"/>
    <property type="match status" value="1"/>
</dbReference>
<dbReference type="OrthoDB" id="2121828at2759"/>
<dbReference type="InterPro" id="IPR001117">
    <property type="entry name" value="Cu-oxidase_2nd"/>
</dbReference>
<dbReference type="GO" id="GO:0016491">
    <property type="term" value="F:oxidoreductase activity"/>
    <property type="evidence" value="ECO:0007669"/>
    <property type="project" value="InterPro"/>
</dbReference>
<dbReference type="Pfam" id="PF00394">
    <property type="entry name" value="Cu-oxidase"/>
    <property type="match status" value="1"/>
</dbReference>
<evidence type="ECO:0000259" key="4">
    <source>
        <dbReference type="Pfam" id="PF07731"/>
    </source>
</evidence>
<dbReference type="InterPro" id="IPR045087">
    <property type="entry name" value="Cu-oxidase_fam"/>
</dbReference>
<dbReference type="InterPro" id="IPR008972">
    <property type="entry name" value="Cupredoxin"/>
</dbReference>
<feature type="domain" description="Plastocyanin-like" evidence="4">
    <location>
        <begin position="104"/>
        <end position="180"/>
    </location>
</feature>
<proteinExistence type="inferred from homology"/>
<dbReference type="PANTHER" id="PTHR11709">
    <property type="entry name" value="MULTI-COPPER OXIDASE"/>
    <property type="match status" value="1"/>
</dbReference>
<organism evidence="5 6">
    <name type="scientific">Carpinus fangiana</name>
    <dbReference type="NCBI Taxonomy" id="176857"/>
    <lineage>
        <taxon>Eukaryota</taxon>
        <taxon>Viridiplantae</taxon>
        <taxon>Streptophyta</taxon>
        <taxon>Embryophyta</taxon>
        <taxon>Tracheophyta</taxon>
        <taxon>Spermatophyta</taxon>
        <taxon>Magnoliopsida</taxon>
        <taxon>eudicotyledons</taxon>
        <taxon>Gunneridae</taxon>
        <taxon>Pentapetalae</taxon>
        <taxon>rosids</taxon>
        <taxon>fabids</taxon>
        <taxon>Fagales</taxon>
        <taxon>Betulaceae</taxon>
        <taxon>Carpinus</taxon>
    </lineage>
</organism>
<reference evidence="5 6" key="1">
    <citation type="submission" date="2019-06" db="EMBL/GenBank/DDBJ databases">
        <title>A chromosomal-level reference genome of Carpinus fangiana (Coryloideae, Betulaceae).</title>
        <authorList>
            <person name="Yang X."/>
            <person name="Wang Z."/>
            <person name="Zhang L."/>
            <person name="Hao G."/>
            <person name="Liu J."/>
            <person name="Yang Y."/>
        </authorList>
    </citation>
    <scope>NUCLEOTIDE SEQUENCE [LARGE SCALE GENOMIC DNA]</scope>
    <source>
        <strain evidence="5">Cfa_2016G</strain>
        <tissue evidence="5">Leaf</tissue>
    </source>
</reference>
<protein>
    <recommendedName>
        <fullName evidence="7">Plastocyanin-like domain-containing protein</fullName>
    </recommendedName>
</protein>
<evidence type="ECO:0008006" key="7">
    <source>
        <dbReference type="Google" id="ProtNLM"/>
    </source>
</evidence>
<gene>
    <name evidence="5" type="ORF">FH972_018233</name>
</gene>
<dbReference type="SUPFAM" id="SSF49503">
    <property type="entry name" value="Cupredoxins"/>
    <property type="match status" value="2"/>
</dbReference>
<dbReference type="Proteomes" id="UP000327013">
    <property type="component" value="Chromosome 7"/>
</dbReference>
<feature type="domain" description="Plastocyanin-like" evidence="3">
    <location>
        <begin position="2"/>
        <end position="78"/>
    </location>
</feature>